<feature type="region of interest" description="Disordered" evidence="1">
    <location>
        <begin position="794"/>
        <end position="844"/>
    </location>
</feature>
<feature type="compositionally biased region" description="Polar residues" evidence="1">
    <location>
        <begin position="803"/>
        <end position="825"/>
    </location>
</feature>
<dbReference type="AlphaFoldDB" id="A0AAU9K8M3"/>
<organism evidence="2 3">
    <name type="scientific">Blepharisma stoltei</name>
    <dbReference type="NCBI Taxonomy" id="1481888"/>
    <lineage>
        <taxon>Eukaryota</taxon>
        <taxon>Sar</taxon>
        <taxon>Alveolata</taxon>
        <taxon>Ciliophora</taxon>
        <taxon>Postciliodesmatophora</taxon>
        <taxon>Heterotrichea</taxon>
        <taxon>Heterotrichida</taxon>
        <taxon>Blepharismidae</taxon>
        <taxon>Blepharisma</taxon>
    </lineage>
</organism>
<evidence type="ECO:0000313" key="3">
    <source>
        <dbReference type="Proteomes" id="UP001162131"/>
    </source>
</evidence>
<accession>A0AAU9K8M3</accession>
<gene>
    <name evidence="2" type="ORF">BSTOLATCC_MIC59809</name>
</gene>
<protein>
    <submittedName>
        <fullName evidence="2">Uncharacterized protein</fullName>
    </submittedName>
</protein>
<dbReference type="Proteomes" id="UP001162131">
    <property type="component" value="Unassembled WGS sequence"/>
</dbReference>
<sequence length="951" mass="109932">MKSSDASANIFPTNNHLIPSKVFLTEAKQEIDIPQGFDEHPEYEQMFNEQLKRSQLMKNIGIESIGNLPDKSDWKETYIKNRIELEKAKAFERQRIQDENFENRRKRQEEINLQREITTKRKYDQALRKINFKLNDPKYTQAPFYPGFRFFEALITAKKFSVSLLSINIPNTLYVLESQSHWLYTSENDGKIRDEKEFSKHQVYTCFENFRDESFDICAILRHPTSVCDMEANPLGWVEFSDKLLKGNLTSGTMIQRYIRPNGERPSVIRLFYISETKDNKASFAYCIVSSMRAIEQYSQAKNIVCSNIIGGFDMYQMHGLAISELLSSAKKIVKFLQFAYSVRIEEIVFDFIRDKDGKFWFLGCKGFNLDLIVLKSRELRIESQKDKSQEEIEDLKEQRLSAMHCKLCLLPFKPHELTHVLPFKMLLLYKRHTKKSGRKTMKLSHIRLLAIDFLSHSVRLCNLCYMLIVQENELIEVETKLANLLNVGIKPEDLTSQPTYNHPAFLPTLAIQWRIMFYFTGIDIPISCISHQLFLHFKIFEKIYSMCLCKATNHTSHIKLSKARLFYFFSIDSKHAEKLCAIEEMELFISKGEDGSKIIASGTSKPLRFFGCEMQEGDSITQPLEVILFSPDKKYFTLKLVAGIASDHKLNPRTLQINIRKYHSTYIPDECYFSSDILPNSWMEIFDPEYKENDGSQILSSSEELDQVYSPALEKDLILNTPFGSGKILHVNVDLNSSPRSKKETPRSTQETPKLSPIKNKREMLTLNIKKLNSDGKLLKPLKSTQSSRSAAKLFKSSSLSNTPSARLNSLSTRARSDAYSTNEENTKEDAAKEETDKEDTKSEFGELKSIVQNFLFQRNFKEQRISLPVNIVNSESAKEIKDKKLPEIAKSESVKEIIKEEARTIDRKTGKKKKGKRPKTAGYLKIEKKIGLVDIYAPKEIENLRKIFE</sequence>
<evidence type="ECO:0000313" key="2">
    <source>
        <dbReference type="EMBL" id="CAG9334004.1"/>
    </source>
</evidence>
<keyword evidence="3" id="KW-1185">Reference proteome</keyword>
<comment type="caution">
    <text evidence="2">The sequence shown here is derived from an EMBL/GenBank/DDBJ whole genome shotgun (WGS) entry which is preliminary data.</text>
</comment>
<dbReference type="EMBL" id="CAJZBQ010000057">
    <property type="protein sequence ID" value="CAG9334004.1"/>
    <property type="molecule type" value="Genomic_DNA"/>
</dbReference>
<proteinExistence type="predicted"/>
<reference evidence="2" key="1">
    <citation type="submission" date="2021-09" db="EMBL/GenBank/DDBJ databases">
        <authorList>
            <consortium name="AG Swart"/>
            <person name="Singh M."/>
            <person name="Singh A."/>
            <person name="Seah K."/>
            <person name="Emmerich C."/>
        </authorList>
    </citation>
    <scope>NUCLEOTIDE SEQUENCE</scope>
    <source>
        <strain evidence="2">ATCC30299</strain>
    </source>
</reference>
<evidence type="ECO:0000256" key="1">
    <source>
        <dbReference type="SAM" id="MobiDB-lite"/>
    </source>
</evidence>
<name>A0AAU9K8M3_9CILI</name>
<feature type="compositionally biased region" description="Basic and acidic residues" evidence="1">
    <location>
        <begin position="826"/>
        <end position="844"/>
    </location>
</feature>
<feature type="region of interest" description="Disordered" evidence="1">
    <location>
        <begin position="736"/>
        <end position="761"/>
    </location>
</feature>